<dbReference type="Proteomes" id="UP001161064">
    <property type="component" value="Unassembled WGS sequence"/>
</dbReference>
<dbReference type="SUPFAM" id="SSF53187">
    <property type="entry name" value="Zn-dependent exopeptidases"/>
    <property type="match status" value="1"/>
</dbReference>
<dbReference type="Gene3D" id="3.40.630.40">
    <property type="entry name" value="Zn-dependent exopeptidases"/>
    <property type="match status" value="1"/>
</dbReference>
<organism evidence="1 2">
    <name type="scientific">Candidatus Phycosocius spiralis</name>
    <dbReference type="NCBI Taxonomy" id="2815099"/>
    <lineage>
        <taxon>Bacteria</taxon>
        <taxon>Pseudomonadati</taxon>
        <taxon>Pseudomonadota</taxon>
        <taxon>Alphaproteobacteria</taxon>
        <taxon>Caulobacterales</taxon>
        <taxon>Caulobacterales incertae sedis</taxon>
        <taxon>Candidatus Phycosocius</taxon>
    </lineage>
</organism>
<reference evidence="1" key="2">
    <citation type="journal article" date="2023" name="ISME Commun">
        <title>Characterization of a bloom-associated alphaproteobacterial lineage, 'Candidatus Phycosocius': insights into freshwater algal-bacterial interactions.</title>
        <authorList>
            <person name="Tanabe Y."/>
            <person name="Yamaguchi H."/>
            <person name="Yoshida M."/>
            <person name="Kai A."/>
            <person name="Okazaki Y."/>
        </authorList>
    </citation>
    <scope>NUCLEOTIDE SEQUENCE</scope>
    <source>
        <strain evidence="1">BOTRYCO-1</strain>
    </source>
</reference>
<sequence>MVTCPHSGRFYPKDLLDAACLDRLALRRSEDAFVDELFLDAPLAGAYWLTTDYARAFVDLNRDCEELDPALVIDLPPEKSGFSSPRVEAGLGVIPRTVGDGIAIYAKSLTYQEIQARLCQVYVPWYDALDELLARIMAQVGHFLLLDCHSMPSAASGIPRYDIVLGDRYGVSCDPIFIEEADRFLSDLGFKVARNYPFAGGYSIHRYGHPTLMRHALQIEINRSLYMVEGALIKKSVFSDLRRMFGEFVGHLSAFSRLLIP</sequence>
<evidence type="ECO:0000313" key="1">
    <source>
        <dbReference type="EMBL" id="GIU67661.1"/>
    </source>
</evidence>
<dbReference type="EMBL" id="BPFZ01000012">
    <property type="protein sequence ID" value="GIU67661.1"/>
    <property type="molecule type" value="Genomic_DNA"/>
</dbReference>
<evidence type="ECO:0000313" key="2">
    <source>
        <dbReference type="Proteomes" id="UP001161064"/>
    </source>
</evidence>
<reference evidence="1" key="1">
    <citation type="submission" date="2021-05" db="EMBL/GenBank/DDBJ databases">
        <authorList>
            <person name="Tanabe Y."/>
        </authorList>
    </citation>
    <scope>NUCLEOTIDE SEQUENCE</scope>
    <source>
        <strain evidence="1">BOTRYCO-1</strain>
    </source>
</reference>
<comment type="caution">
    <text evidence="1">The sequence shown here is derived from an EMBL/GenBank/DDBJ whole genome shotgun (WGS) entry which is preliminary data.</text>
</comment>
<accession>A0ABQ4PX75</accession>
<keyword evidence="2" id="KW-1185">Reference proteome</keyword>
<dbReference type="Pfam" id="PF05013">
    <property type="entry name" value="FGase"/>
    <property type="match status" value="1"/>
</dbReference>
<proteinExistence type="predicted"/>
<protein>
    <submittedName>
        <fullName evidence="1">N-formylglutamate amidohydrolase</fullName>
    </submittedName>
</protein>
<name>A0ABQ4PX75_9PROT</name>
<dbReference type="InterPro" id="IPR007709">
    <property type="entry name" value="N-FG_amidohydro"/>
</dbReference>
<gene>
    <name evidence="1" type="ORF">PsB1_1815</name>
</gene>